<dbReference type="PANTHER" id="PTHR11787">
    <property type="entry name" value="RAB GDP-DISSOCIATION INHIBITOR"/>
    <property type="match status" value="1"/>
</dbReference>
<dbReference type="InterPro" id="IPR036188">
    <property type="entry name" value="FAD/NAD-bd_sf"/>
</dbReference>
<evidence type="ECO:0000256" key="1">
    <source>
        <dbReference type="ARBA" id="ARBA00005593"/>
    </source>
</evidence>
<evidence type="ECO:0000256" key="2">
    <source>
        <dbReference type="SAM" id="SignalP"/>
    </source>
</evidence>
<evidence type="ECO:0000313" key="3">
    <source>
        <dbReference type="EMBL" id="CAK9882854.1"/>
    </source>
</evidence>
<proteinExistence type="inferred from homology"/>
<feature type="chain" id="PRO_5046027256" evidence="2">
    <location>
        <begin position="19"/>
        <end position="198"/>
    </location>
</feature>
<organism evidence="3 4">
    <name type="scientific">Sphagnum jensenii</name>
    <dbReference type="NCBI Taxonomy" id="128206"/>
    <lineage>
        <taxon>Eukaryota</taxon>
        <taxon>Viridiplantae</taxon>
        <taxon>Streptophyta</taxon>
        <taxon>Embryophyta</taxon>
        <taxon>Bryophyta</taxon>
        <taxon>Sphagnophytina</taxon>
        <taxon>Sphagnopsida</taxon>
        <taxon>Sphagnales</taxon>
        <taxon>Sphagnaceae</taxon>
        <taxon>Sphagnum</taxon>
    </lineage>
</organism>
<sequence>MSWVVVVAELFCMRLLLQMKIKELVTDTRRRLTAKEGFANLALYLASMSRFPTAPGPFLYSMYGQGDLTQAFCCCAVETKDYRGVETVSGPHLYSGKLITGPSFCVGSVQPRLTEDRGSEEGTAQFSSSDSQCYNNIGGVSLAAGVKEGSTDKGSRGMPDGTLDYKTMMALTEIVFHKLFPEQDFLTRAVVAANNVED</sequence>
<dbReference type="Gene3D" id="3.50.50.60">
    <property type="entry name" value="FAD/NAD(P)-binding domain"/>
    <property type="match status" value="1"/>
</dbReference>
<protein>
    <submittedName>
        <fullName evidence="3">Uncharacterized protein</fullName>
    </submittedName>
</protein>
<dbReference type="InterPro" id="IPR018203">
    <property type="entry name" value="GDP_dissociation_inhibitor"/>
</dbReference>
<reference evidence="3" key="1">
    <citation type="submission" date="2024-03" db="EMBL/GenBank/DDBJ databases">
        <authorList>
            <consortium name="ELIXIR-Norway"/>
            <consortium name="Elixir Norway"/>
        </authorList>
    </citation>
    <scope>NUCLEOTIDE SEQUENCE</scope>
</reference>
<keyword evidence="4" id="KW-1185">Reference proteome</keyword>
<keyword evidence="2" id="KW-0732">Signal</keyword>
<comment type="similarity">
    <text evidence="1">Belongs to the Rab GDI family.</text>
</comment>
<gene>
    <name evidence="3" type="ORF">CSSPJE1EN2_LOCUS24105</name>
</gene>
<feature type="signal peptide" evidence="2">
    <location>
        <begin position="1"/>
        <end position="18"/>
    </location>
</feature>
<dbReference type="Proteomes" id="UP001497522">
    <property type="component" value="Chromosome 9"/>
</dbReference>
<dbReference type="PANTHER" id="PTHR11787:SF4">
    <property type="entry name" value="CHM, RAB ESCORT PROTEIN 1"/>
    <property type="match status" value="1"/>
</dbReference>
<accession>A0ABP1C234</accession>
<dbReference type="EMBL" id="OZ023710">
    <property type="protein sequence ID" value="CAK9882854.1"/>
    <property type="molecule type" value="Genomic_DNA"/>
</dbReference>
<dbReference type="Gene3D" id="1.10.405.10">
    <property type="entry name" value="Guanine Nucleotide Dissociation Inhibitor, domain 1"/>
    <property type="match status" value="1"/>
</dbReference>
<name>A0ABP1C234_9BRYO</name>
<evidence type="ECO:0000313" key="4">
    <source>
        <dbReference type="Proteomes" id="UP001497522"/>
    </source>
</evidence>